<reference evidence="1" key="1">
    <citation type="submission" date="2014-09" db="EMBL/GenBank/DDBJ databases">
        <authorList>
            <person name="Magalhaes I.L.F."/>
            <person name="Oliveira U."/>
            <person name="Santos F.R."/>
            <person name="Vidigal T.H.D.A."/>
            <person name="Brescovit A.D."/>
            <person name="Santos A.J."/>
        </authorList>
    </citation>
    <scope>NUCLEOTIDE SEQUENCE</scope>
    <source>
        <tissue evidence="1">Shoot tissue taken approximately 20 cm above the soil surface</tissue>
    </source>
</reference>
<proteinExistence type="predicted"/>
<dbReference type="EMBL" id="GBRH01274317">
    <property type="protein sequence ID" value="JAD23578.1"/>
    <property type="molecule type" value="Transcribed_RNA"/>
</dbReference>
<evidence type="ECO:0000313" key="1">
    <source>
        <dbReference type="EMBL" id="JAD23578.1"/>
    </source>
</evidence>
<protein>
    <submittedName>
        <fullName evidence="1">Uncharacterized protein</fullName>
    </submittedName>
</protein>
<dbReference type="AlphaFoldDB" id="A0A0A8YDC4"/>
<sequence>MVASVARQDEHYLGAEI</sequence>
<organism evidence="1">
    <name type="scientific">Arundo donax</name>
    <name type="common">Giant reed</name>
    <name type="synonym">Donax arundinaceus</name>
    <dbReference type="NCBI Taxonomy" id="35708"/>
    <lineage>
        <taxon>Eukaryota</taxon>
        <taxon>Viridiplantae</taxon>
        <taxon>Streptophyta</taxon>
        <taxon>Embryophyta</taxon>
        <taxon>Tracheophyta</taxon>
        <taxon>Spermatophyta</taxon>
        <taxon>Magnoliopsida</taxon>
        <taxon>Liliopsida</taxon>
        <taxon>Poales</taxon>
        <taxon>Poaceae</taxon>
        <taxon>PACMAD clade</taxon>
        <taxon>Arundinoideae</taxon>
        <taxon>Arundineae</taxon>
        <taxon>Arundo</taxon>
    </lineage>
</organism>
<accession>A0A0A8YDC4</accession>
<reference evidence="1" key="2">
    <citation type="journal article" date="2015" name="Data Brief">
        <title>Shoot transcriptome of the giant reed, Arundo donax.</title>
        <authorList>
            <person name="Barrero R.A."/>
            <person name="Guerrero F.D."/>
            <person name="Moolhuijzen P."/>
            <person name="Goolsby J.A."/>
            <person name="Tidwell J."/>
            <person name="Bellgard S.E."/>
            <person name="Bellgard M.I."/>
        </authorList>
    </citation>
    <scope>NUCLEOTIDE SEQUENCE</scope>
    <source>
        <tissue evidence="1">Shoot tissue taken approximately 20 cm above the soil surface</tissue>
    </source>
</reference>
<name>A0A0A8YDC4_ARUDO</name>